<dbReference type="InterPro" id="IPR005162">
    <property type="entry name" value="Retrotrans_gag_dom"/>
</dbReference>
<feature type="domain" description="Retrotransposon gag" evidence="1">
    <location>
        <begin position="3"/>
        <end position="39"/>
    </location>
</feature>
<dbReference type="EMBL" id="SMMG02000005">
    <property type="protein sequence ID" value="KAA3473651.1"/>
    <property type="molecule type" value="Genomic_DNA"/>
</dbReference>
<dbReference type="OrthoDB" id="1305902at2759"/>
<protein>
    <submittedName>
        <fullName evidence="2">Retrotransposon gag protein</fullName>
    </submittedName>
</protein>
<sequence length="71" mass="8609">MEGESFYKAWEHFKMLIKKCPHHEFPEWMQLHVFYNGLDKAARGALMNITYKDAYKIIENMRLNSCQWPIE</sequence>
<keyword evidence="3" id="KW-1185">Reference proteome</keyword>
<proteinExistence type="predicted"/>
<accession>A0A5B6VWD6</accession>
<evidence type="ECO:0000259" key="1">
    <source>
        <dbReference type="Pfam" id="PF03732"/>
    </source>
</evidence>
<organism evidence="2 3">
    <name type="scientific">Gossypium australe</name>
    <dbReference type="NCBI Taxonomy" id="47621"/>
    <lineage>
        <taxon>Eukaryota</taxon>
        <taxon>Viridiplantae</taxon>
        <taxon>Streptophyta</taxon>
        <taxon>Embryophyta</taxon>
        <taxon>Tracheophyta</taxon>
        <taxon>Spermatophyta</taxon>
        <taxon>Magnoliopsida</taxon>
        <taxon>eudicotyledons</taxon>
        <taxon>Gunneridae</taxon>
        <taxon>Pentapetalae</taxon>
        <taxon>rosids</taxon>
        <taxon>malvids</taxon>
        <taxon>Malvales</taxon>
        <taxon>Malvaceae</taxon>
        <taxon>Malvoideae</taxon>
        <taxon>Gossypium</taxon>
    </lineage>
</organism>
<evidence type="ECO:0000313" key="3">
    <source>
        <dbReference type="Proteomes" id="UP000325315"/>
    </source>
</evidence>
<comment type="caution">
    <text evidence="2">The sequence shown here is derived from an EMBL/GenBank/DDBJ whole genome shotgun (WGS) entry which is preliminary data.</text>
</comment>
<name>A0A5B6VWD6_9ROSI</name>
<dbReference type="Pfam" id="PF03732">
    <property type="entry name" value="Retrotrans_gag"/>
    <property type="match status" value="1"/>
</dbReference>
<evidence type="ECO:0000313" key="2">
    <source>
        <dbReference type="EMBL" id="KAA3473651.1"/>
    </source>
</evidence>
<dbReference type="AlphaFoldDB" id="A0A5B6VWD6"/>
<reference evidence="3" key="1">
    <citation type="journal article" date="2019" name="Plant Biotechnol. J.">
        <title>Genome sequencing of the Australian wild diploid species Gossypium australe highlights disease resistance and delayed gland morphogenesis.</title>
        <authorList>
            <person name="Cai Y."/>
            <person name="Cai X."/>
            <person name="Wang Q."/>
            <person name="Wang P."/>
            <person name="Zhang Y."/>
            <person name="Cai C."/>
            <person name="Xu Y."/>
            <person name="Wang K."/>
            <person name="Zhou Z."/>
            <person name="Wang C."/>
            <person name="Geng S."/>
            <person name="Li B."/>
            <person name="Dong Q."/>
            <person name="Hou Y."/>
            <person name="Wang H."/>
            <person name="Ai P."/>
            <person name="Liu Z."/>
            <person name="Yi F."/>
            <person name="Sun M."/>
            <person name="An G."/>
            <person name="Cheng J."/>
            <person name="Zhang Y."/>
            <person name="Shi Q."/>
            <person name="Xie Y."/>
            <person name="Shi X."/>
            <person name="Chang Y."/>
            <person name="Huang F."/>
            <person name="Chen Y."/>
            <person name="Hong S."/>
            <person name="Mi L."/>
            <person name="Sun Q."/>
            <person name="Zhang L."/>
            <person name="Zhou B."/>
            <person name="Peng R."/>
            <person name="Zhang X."/>
            <person name="Liu F."/>
        </authorList>
    </citation>
    <scope>NUCLEOTIDE SEQUENCE [LARGE SCALE GENOMIC DNA]</scope>
    <source>
        <strain evidence="3">cv. PA1801</strain>
    </source>
</reference>
<gene>
    <name evidence="2" type="ORF">EPI10_024013</name>
</gene>
<dbReference type="Proteomes" id="UP000325315">
    <property type="component" value="Unassembled WGS sequence"/>
</dbReference>